<evidence type="ECO:0000313" key="1">
    <source>
        <dbReference type="EMBL" id="MDF0750276.1"/>
    </source>
</evidence>
<name>A0ABT5Y9B7_9GAMM</name>
<evidence type="ECO:0000313" key="2">
    <source>
        <dbReference type="Proteomes" id="UP001143391"/>
    </source>
</evidence>
<proteinExistence type="predicted"/>
<accession>A0ABT5Y9B7</accession>
<dbReference type="Proteomes" id="UP001143391">
    <property type="component" value="Unassembled WGS sequence"/>
</dbReference>
<comment type="caution">
    <text evidence="1">The sequence shown here is derived from an EMBL/GenBank/DDBJ whole genome shotgun (WGS) entry which is preliminary data.</text>
</comment>
<dbReference type="EMBL" id="JANCMW010000004">
    <property type="protein sequence ID" value="MDF0750276.1"/>
    <property type="molecule type" value="Genomic_DNA"/>
</dbReference>
<reference evidence="1" key="1">
    <citation type="submission" date="2022-07" db="EMBL/GenBank/DDBJ databases">
        <title>Marinobacter iranensis a new bacterium isolate from a hipersaline lake in Iran.</title>
        <authorList>
            <person name="Mohammad A.M.A."/>
            <person name="Cristina S.-P."/>
            <person name="Antonio V."/>
        </authorList>
    </citation>
    <scope>NUCLEOTIDE SEQUENCE</scope>
    <source>
        <strain evidence="1">71-i</strain>
    </source>
</reference>
<dbReference type="RefSeq" id="WP_275705807.1">
    <property type="nucleotide sequence ID" value="NZ_JANCMW010000004.1"/>
</dbReference>
<protein>
    <submittedName>
        <fullName evidence="1">Uncharacterized protein</fullName>
    </submittedName>
</protein>
<keyword evidence="2" id="KW-1185">Reference proteome</keyword>
<organism evidence="1 2">
    <name type="scientific">Marinobacter iranensis</name>
    <dbReference type="NCBI Taxonomy" id="2962607"/>
    <lineage>
        <taxon>Bacteria</taxon>
        <taxon>Pseudomonadati</taxon>
        <taxon>Pseudomonadota</taxon>
        <taxon>Gammaproteobacteria</taxon>
        <taxon>Pseudomonadales</taxon>
        <taxon>Marinobacteraceae</taxon>
        <taxon>Marinobacter</taxon>
    </lineage>
</organism>
<gene>
    <name evidence="1" type="ORF">NLU14_08540</name>
</gene>
<sequence length="84" mass="9701">MRDWLGGMATWLSQGINCAILKGNPDMTVSARCHISRDKRRWRIARAIINRIFFWQDDHCEASFSSDVAYAKLVTAAHKRLIHD</sequence>